<dbReference type="OrthoDB" id="202415at2759"/>
<keyword evidence="1" id="KW-0472">Membrane</keyword>
<keyword evidence="1" id="KW-1133">Transmembrane helix</keyword>
<dbReference type="PANTHER" id="PTHR12203:SF107">
    <property type="entry name" value="GLYCOSYL TRANSFERASE CAP10 DOMAIN-CONTAINING PROTEIN"/>
    <property type="match status" value="1"/>
</dbReference>
<dbReference type="InterPro" id="IPR006598">
    <property type="entry name" value="CAP10"/>
</dbReference>
<dbReference type="AlphaFoldDB" id="A0A1E3BJW7"/>
<accession>A0A1E3BJW7</accession>
<evidence type="ECO:0000313" key="3">
    <source>
        <dbReference type="EMBL" id="ODM21197.1"/>
    </source>
</evidence>
<keyword evidence="1" id="KW-0812">Transmembrane</keyword>
<proteinExistence type="predicted"/>
<feature type="transmembrane region" description="Helical" evidence="1">
    <location>
        <begin position="18"/>
        <end position="37"/>
    </location>
</feature>
<dbReference type="Pfam" id="PF05686">
    <property type="entry name" value="Glyco_transf_90"/>
    <property type="match status" value="1"/>
</dbReference>
<dbReference type="PANTHER" id="PTHR12203">
    <property type="entry name" value="KDEL LYS-ASP-GLU-LEU CONTAINING - RELATED"/>
    <property type="match status" value="1"/>
</dbReference>
<protein>
    <recommendedName>
        <fullName evidence="2">Glycosyl transferase CAP10 domain-containing protein</fullName>
    </recommendedName>
</protein>
<evidence type="ECO:0000256" key="1">
    <source>
        <dbReference type="SAM" id="Phobius"/>
    </source>
</evidence>
<sequence length="456" mass="52652">MALPSCSFWRLRRSTLSALYVIFTVTLFCVVSIWYGMNSDRNYIHPLLTQLIPAGHCACQTSTTFQCSSCLSCSQTSLLQQLTPSTNWRYQYERDAGDEALDRGQCRTAFPGLFEDVFRAVNYWRYHGNLATEDLDHITLQHGMARASIYRGELYVNAARAKGEDHRQKILAVLSAIHRALVADRDRSSRDMSFIFSVEDKVEDVTSSEYPVWVFSRAATEEAVWLMPDFGYWAWDNPQNPIGPFDQVVEHIQEVDVPWSEKKRQLVWRGKPSFAPKLRRALLEAARDKAWGDVKQVDWQEKANIIKMEDHCKYMFIAHVEGRSYSASLKYRQACRSVIVAHKLQFIQHHHYLLVSSGPEQNYVEVERDFSDLADKLEPLVENPDAAKRIADNSVRTFRERYLTKAAEACYWRALFDGYGAVWNSSGVRDARERGLRYESFVLLESSEMVEFAHSY</sequence>
<name>A0A1E3BJW7_ASPCR</name>
<dbReference type="VEuPathDB" id="FungiDB:SI65_04250"/>
<dbReference type="Proteomes" id="UP000094569">
    <property type="component" value="Unassembled WGS sequence"/>
</dbReference>
<feature type="domain" description="Glycosyl transferase CAP10" evidence="2">
    <location>
        <begin position="188"/>
        <end position="426"/>
    </location>
</feature>
<evidence type="ECO:0000259" key="2">
    <source>
        <dbReference type="SMART" id="SM00672"/>
    </source>
</evidence>
<gene>
    <name evidence="3" type="ORF">SI65_04250</name>
</gene>
<organism evidence="3 4">
    <name type="scientific">Aspergillus cristatus</name>
    <name type="common">Chinese Fuzhuan brick tea-fermentation fungus</name>
    <name type="synonym">Eurotium cristatum</name>
    <dbReference type="NCBI Taxonomy" id="573508"/>
    <lineage>
        <taxon>Eukaryota</taxon>
        <taxon>Fungi</taxon>
        <taxon>Dikarya</taxon>
        <taxon>Ascomycota</taxon>
        <taxon>Pezizomycotina</taxon>
        <taxon>Eurotiomycetes</taxon>
        <taxon>Eurotiomycetidae</taxon>
        <taxon>Eurotiales</taxon>
        <taxon>Aspergillaceae</taxon>
        <taxon>Aspergillus</taxon>
        <taxon>Aspergillus subgen. Aspergillus</taxon>
    </lineage>
</organism>
<dbReference type="InterPro" id="IPR051091">
    <property type="entry name" value="O-Glucosyltr/Glycosyltrsf_90"/>
</dbReference>
<reference evidence="3 4" key="1">
    <citation type="journal article" date="2016" name="BMC Genomics">
        <title>Comparative genomic and transcriptomic analyses of the Fuzhuan brick tea-fermentation fungus Aspergillus cristatus.</title>
        <authorList>
            <person name="Ge Y."/>
            <person name="Wang Y."/>
            <person name="Liu Y."/>
            <person name="Tan Y."/>
            <person name="Ren X."/>
            <person name="Zhang X."/>
            <person name="Hyde K.D."/>
            <person name="Liu Y."/>
            <person name="Liu Z."/>
        </authorList>
    </citation>
    <scope>NUCLEOTIDE SEQUENCE [LARGE SCALE GENOMIC DNA]</scope>
    <source>
        <strain evidence="3 4">GZAAS20.1005</strain>
    </source>
</reference>
<evidence type="ECO:0000313" key="4">
    <source>
        <dbReference type="Proteomes" id="UP000094569"/>
    </source>
</evidence>
<keyword evidence="4" id="KW-1185">Reference proteome</keyword>
<dbReference type="SMART" id="SM00672">
    <property type="entry name" value="CAP10"/>
    <property type="match status" value="1"/>
</dbReference>
<dbReference type="EMBL" id="JXNT01000003">
    <property type="protein sequence ID" value="ODM21197.1"/>
    <property type="molecule type" value="Genomic_DNA"/>
</dbReference>
<comment type="caution">
    <text evidence="3">The sequence shown here is derived from an EMBL/GenBank/DDBJ whole genome shotgun (WGS) entry which is preliminary data.</text>
</comment>